<protein>
    <recommendedName>
        <fullName evidence="3">Zn(2)-C6 fungal-type domain-containing protein</fullName>
    </recommendedName>
</protein>
<dbReference type="Gene3D" id="4.10.240.10">
    <property type="entry name" value="Zn(2)-C6 fungal-type DNA-binding domain"/>
    <property type="match status" value="1"/>
</dbReference>
<dbReference type="Proteomes" id="UP000799438">
    <property type="component" value="Unassembled WGS sequence"/>
</dbReference>
<sequence length="420" mass="47451">MSAQSSSGESSKEVKKIVSRRSHKKSRNGCGNCKKRRIKCDETKPGCVNCIEFSVHCDFIPGTSPASSITTNPTPTRRRRGRPRKNWDPPVSPAIDASSAVPKPTLAPELDISQLELLFQFTTYTYSALAEGVHIELMWRVNIPQLGFTYHCVLHLILGLAALHLCRLRPHQRDHYFALAENYWTIGLKQASDLLPHLNADNCQAVYVSALLVCFYTFAKGPRLGDYLIFSENGPSEWFPLLRGVRSISEVMGGNVFNGPLAPMRAGPPRSEPIQTTAVEKNMPRVEWEEPIQSLHDFITASNDPNTTTYLSSIGRLAQCFEATYGKYGDDKYEGEGKNQVVMIWFYTMEEDYILCLQQKQPIALILLAYFCPLLKTLDSAWFMQGWPEHILAGTHRMLDEEHRAWVQWPTSIVGCHQWG</sequence>
<dbReference type="InterPro" id="IPR001138">
    <property type="entry name" value="Zn2Cys6_DnaBD"/>
</dbReference>
<gene>
    <name evidence="4" type="ORF">K452DRAFT_169676</name>
</gene>
<accession>A0A6A6BIW2</accession>
<dbReference type="PROSITE" id="PS00463">
    <property type="entry name" value="ZN2_CY6_FUNGAL_1"/>
    <property type="match status" value="1"/>
</dbReference>
<dbReference type="InterPro" id="IPR052400">
    <property type="entry name" value="Zn2-C6_fungal_TF"/>
</dbReference>
<dbReference type="SMART" id="SM00066">
    <property type="entry name" value="GAL4"/>
    <property type="match status" value="1"/>
</dbReference>
<evidence type="ECO:0000313" key="5">
    <source>
        <dbReference type="Proteomes" id="UP000799438"/>
    </source>
</evidence>
<dbReference type="Pfam" id="PF00172">
    <property type="entry name" value="Zn_clus"/>
    <property type="match status" value="1"/>
</dbReference>
<feature type="region of interest" description="Disordered" evidence="2">
    <location>
        <begin position="66"/>
        <end position="101"/>
    </location>
</feature>
<dbReference type="InterPro" id="IPR036864">
    <property type="entry name" value="Zn2-C6_fun-type_DNA-bd_sf"/>
</dbReference>
<dbReference type="RefSeq" id="XP_033399075.1">
    <property type="nucleotide sequence ID" value="XM_033535778.1"/>
</dbReference>
<dbReference type="SUPFAM" id="SSF57701">
    <property type="entry name" value="Zn2/Cys6 DNA-binding domain"/>
    <property type="match status" value="1"/>
</dbReference>
<evidence type="ECO:0000256" key="2">
    <source>
        <dbReference type="SAM" id="MobiDB-lite"/>
    </source>
</evidence>
<feature type="domain" description="Zn(2)-C6 fungal-type" evidence="3">
    <location>
        <begin position="29"/>
        <end position="59"/>
    </location>
</feature>
<dbReference type="Pfam" id="PF11951">
    <property type="entry name" value="Fungal_trans_2"/>
    <property type="match status" value="1"/>
</dbReference>
<keyword evidence="5" id="KW-1185">Reference proteome</keyword>
<evidence type="ECO:0000313" key="4">
    <source>
        <dbReference type="EMBL" id="KAF2143363.1"/>
    </source>
</evidence>
<dbReference type="GeneID" id="54293274"/>
<dbReference type="OrthoDB" id="416217at2759"/>
<dbReference type="GO" id="GO:0008270">
    <property type="term" value="F:zinc ion binding"/>
    <property type="evidence" value="ECO:0007669"/>
    <property type="project" value="InterPro"/>
</dbReference>
<dbReference type="InterPro" id="IPR021858">
    <property type="entry name" value="Fun_TF"/>
</dbReference>
<proteinExistence type="predicted"/>
<feature type="region of interest" description="Disordered" evidence="2">
    <location>
        <begin position="1"/>
        <end position="32"/>
    </location>
</feature>
<evidence type="ECO:0000259" key="3">
    <source>
        <dbReference type="PROSITE" id="PS50048"/>
    </source>
</evidence>
<dbReference type="AlphaFoldDB" id="A0A6A6BIW2"/>
<dbReference type="PANTHER" id="PTHR47657">
    <property type="entry name" value="STEROL REGULATORY ELEMENT-BINDING PROTEIN ECM22"/>
    <property type="match status" value="1"/>
</dbReference>
<dbReference type="GO" id="GO:0000981">
    <property type="term" value="F:DNA-binding transcription factor activity, RNA polymerase II-specific"/>
    <property type="evidence" value="ECO:0007669"/>
    <property type="project" value="InterPro"/>
</dbReference>
<reference evidence="4" key="1">
    <citation type="journal article" date="2020" name="Stud. Mycol.">
        <title>101 Dothideomycetes genomes: a test case for predicting lifestyles and emergence of pathogens.</title>
        <authorList>
            <person name="Haridas S."/>
            <person name="Albert R."/>
            <person name="Binder M."/>
            <person name="Bloem J."/>
            <person name="Labutti K."/>
            <person name="Salamov A."/>
            <person name="Andreopoulos B."/>
            <person name="Baker S."/>
            <person name="Barry K."/>
            <person name="Bills G."/>
            <person name="Bluhm B."/>
            <person name="Cannon C."/>
            <person name="Castanera R."/>
            <person name="Culley D."/>
            <person name="Daum C."/>
            <person name="Ezra D."/>
            <person name="Gonzalez J."/>
            <person name="Henrissat B."/>
            <person name="Kuo A."/>
            <person name="Liang C."/>
            <person name="Lipzen A."/>
            <person name="Lutzoni F."/>
            <person name="Magnuson J."/>
            <person name="Mondo S."/>
            <person name="Nolan M."/>
            <person name="Ohm R."/>
            <person name="Pangilinan J."/>
            <person name="Park H.-J."/>
            <person name="Ramirez L."/>
            <person name="Alfaro M."/>
            <person name="Sun H."/>
            <person name="Tritt A."/>
            <person name="Yoshinaga Y."/>
            <person name="Zwiers L.-H."/>
            <person name="Turgeon B."/>
            <person name="Goodwin S."/>
            <person name="Spatafora J."/>
            <person name="Crous P."/>
            <person name="Grigoriev I."/>
        </authorList>
    </citation>
    <scope>NUCLEOTIDE SEQUENCE</scope>
    <source>
        <strain evidence="4">CBS 121167</strain>
    </source>
</reference>
<name>A0A6A6BIW2_9PEZI</name>
<dbReference type="CDD" id="cd00067">
    <property type="entry name" value="GAL4"/>
    <property type="match status" value="1"/>
</dbReference>
<feature type="compositionally biased region" description="Basic residues" evidence="2">
    <location>
        <begin position="17"/>
        <end position="32"/>
    </location>
</feature>
<keyword evidence="1" id="KW-0539">Nucleus</keyword>
<organism evidence="4 5">
    <name type="scientific">Aplosporella prunicola CBS 121167</name>
    <dbReference type="NCBI Taxonomy" id="1176127"/>
    <lineage>
        <taxon>Eukaryota</taxon>
        <taxon>Fungi</taxon>
        <taxon>Dikarya</taxon>
        <taxon>Ascomycota</taxon>
        <taxon>Pezizomycotina</taxon>
        <taxon>Dothideomycetes</taxon>
        <taxon>Dothideomycetes incertae sedis</taxon>
        <taxon>Botryosphaeriales</taxon>
        <taxon>Aplosporellaceae</taxon>
        <taxon>Aplosporella</taxon>
    </lineage>
</organism>
<dbReference type="PROSITE" id="PS50048">
    <property type="entry name" value="ZN2_CY6_FUNGAL_2"/>
    <property type="match status" value="1"/>
</dbReference>
<dbReference type="PANTHER" id="PTHR47657:SF13">
    <property type="entry name" value="ZN(2)-C6 FUNGAL-TYPE DOMAIN-CONTAINING PROTEIN-RELATED"/>
    <property type="match status" value="1"/>
</dbReference>
<evidence type="ECO:0000256" key="1">
    <source>
        <dbReference type="ARBA" id="ARBA00023242"/>
    </source>
</evidence>
<dbReference type="EMBL" id="ML995482">
    <property type="protein sequence ID" value="KAF2143363.1"/>
    <property type="molecule type" value="Genomic_DNA"/>
</dbReference>